<organism evidence="4 5">
    <name type="scientific">Mesorhabditis belari</name>
    <dbReference type="NCBI Taxonomy" id="2138241"/>
    <lineage>
        <taxon>Eukaryota</taxon>
        <taxon>Metazoa</taxon>
        <taxon>Ecdysozoa</taxon>
        <taxon>Nematoda</taxon>
        <taxon>Chromadorea</taxon>
        <taxon>Rhabditida</taxon>
        <taxon>Rhabditina</taxon>
        <taxon>Rhabditomorpha</taxon>
        <taxon>Rhabditoidea</taxon>
        <taxon>Rhabditidae</taxon>
        <taxon>Mesorhabditinae</taxon>
        <taxon>Mesorhabditis</taxon>
    </lineage>
</organism>
<dbReference type="PROSITE" id="PS50835">
    <property type="entry name" value="IG_LIKE"/>
    <property type="match status" value="1"/>
</dbReference>
<dbReference type="Proteomes" id="UP000887575">
    <property type="component" value="Unassembled WGS sequence"/>
</dbReference>
<feature type="chain" id="PRO_5041912098" description="Ig-like domain-containing protein" evidence="2">
    <location>
        <begin position="17"/>
        <end position="299"/>
    </location>
</feature>
<dbReference type="InterPro" id="IPR013783">
    <property type="entry name" value="Ig-like_fold"/>
</dbReference>
<evidence type="ECO:0000259" key="3">
    <source>
        <dbReference type="PROSITE" id="PS50835"/>
    </source>
</evidence>
<evidence type="ECO:0000256" key="2">
    <source>
        <dbReference type="SAM" id="SignalP"/>
    </source>
</evidence>
<dbReference type="AlphaFoldDB" id="A0AAF3FRI9"/>
<feature type="signal peptide" evidence="2">
    <location>
        <begin position="1"/>
        <end position="16"/>
    </location>
</feature>
<evidence type="ECO:0000313" key="4">
    <source>
        <dbReference type="Proteomes" id="UP000887575"/>
    </source>
</evidence>
<proteinExistence type="predicted"/>
<dbReference type="InterPro" id="IPR007110">
    <property type="entry name" value="Ig-like_dom"/>
</dbReference>
<evidence type="ECO:0000313" key="5">
    <source>
        <dbReference type="WBParaSite" id="MBELARI_LOCUS9265"/>
    </source>
</evidence>
<dbReference type="PANTHER" id="PTHR23278">
    <property type="entry name" value="SIDESTEP PROTEIN"/>
    <property type="match status" value="1"/>
</dbReference>
<dbReference type="InterPro" id="IPR036179">
    <property type="entry name" value="Ig-like_dom_sf"/>
</dbReference>
<dbReference type="PANTHER" id="PTHR23278:SF19">
    <property type="entry name" value="OBSCURIN"/>
    <property type="match status" value="1"/>
</dbReference>
<dbReference type="Pfam" id="PF07679">
    <property type="entry name" value="I-set"/>
    <property type="match status" value="1"/>
</dbReference>
<keyword evidence="4" id="KW-1185">Reference proteome</keyword>
<dbReference type="InterPro" id="IPR003598">
    <property type="entry name" value="Ig_sub2"/>
</dbReference>
<dbReference type="SUPFAM" id="SSF48726">
    <property type="entry name" value="Immunoglobulin"/>
    <property type="match status" value="1"/>
</dbReference>
<sequence length="299" mass="33821">MRLLFIGVFFIQCAFAAAGTVAIGNLAVAFQGKGYQSTPEKPLKGPMNDLWCQASDNGEHKEIANARFVRVHDRKHFEAHIDDDSKKAILIFGNVPVTEAAKYRCEITTSDGDHVFGNMFAYSHPVIHTNTSWGVYKPDDNQENELVAKQAIYTDLDASAQFDCPVVGYPHPNVVWYKDGLPIDAGLKYVMRHRGKQLTVKNITEADIGVYRCRAYNTFASIVDGAESDHEVTLDISLQLNSRFGWLYPLILIIIILLLLFIIIYSCKAYGKWKSDQYNVAKREKQYRVDEEKKMVDEA</sequence>
<dbReference type="InterPro" id="IPR003599">
    <property type="entry name" value="Ig_sub"/>
</dbReference>
<evidence type="ECO:0000256" key="1">
    <source>
        <dbReference type="SAM" id="Phobius"/>
    </source>
</evidence>
<dbReference type="Gene3D" id="2.60.40.10">
    <property type="entry name" value="Immunoglobulins"/>
    <property type="match status" value="1"/>
</dbReference>
<dbReference type="WBParaSite" id="MBELARI_LOCUS9265">
    <property type="protein sequence ID" value="MBELARI_LOCUS9265"/>
    <property type="gene ID" value="MBELARI_LOCUS9265"/>
</dbReference>
<keyword evidence="1" id="KW-0472">Membrane</keyword>
<dbReference type="InterPro" id="IPR013098">
    <property type="entry name" value="Ig_I-set"/>
</dbReference>
<keyword evidence="1" id="KW-1133">Transmembrane helix</keyword>
<accession>A0AAF3FRI9</accession>
<dbReference type="Pfam" id="PF26428">
    <property type="entry name" value="Zwei_Ig_N"/>
    <property type="match status" value="1"/>
</dbReference>
<dbReference type="InterPro" id="IPR058814">
    <property type="entry name" value="ZIG1/7_N"/>
</dbReference>
<keyword evidence="2" id="KW-0732">Signal</keyword>
<keyword evidence="1" id="KW-0812">Transmembrane</keyword>
<dbReference type="SMART" id="SM00409">
    <property type="entry name" value="IG"/>
    <property type="match status" value="1"/>
</dbReference>
<reference evidence="5" key="1">
    <citation type="submission" date="2024-02" db="UniProtKB">
        <authorList>
            <consortium name="WormBaseParasite"/>
        </authorList>
    </citation>
    <scope>IDENTIFICATION</scope>
</reference>
<name>A0AAF3FRI9_9BILA</name>
<dbReference type="SMART" id="SM00408">
    <property type="entry name" value="IGc2"/>
    <property type="match status" value="1"/>
</dbReference>
<protein>
    <recommendedName>
        <fullName evidence="3">Ig-like domain-containing protein</fullName>
    </recommendedName>
</protein>
<feature type="domain" description="Ig-like" evidence="3">
    <location>
        <begin position="125"/>
        <end position="233"/>
    </location>
</feature>
<feature type="transmembrane region" description="Helical" evidence="1">
    <location>
        <begin position="246"/>
        <end position="265"/>
    </location>
</feature>